<dbReference type="PRINTS" id="PR00039">
    <property type="entry name" value="HTHLYSR"/>
</dbReference>
<dbReference type="Pfam" id="PF00126">
    <property type="entry name" value="HTH_1"/>
    <property type="match status" value="1"/>
</dbReference>
<dbReference type="GO" id="GO:0003700">
    <property type="term" value="F:DNA-binding transcription factor activity"/>
    <property type="evidence" value="ECO:0007669"/>
    <property type="project" value="InterPro"/>
</dbReference>
<evidence type="ECO:0000256" key="3">
    <source>
        <dbReference type="ARBA" id="ARBA00023015"/>
    </source>
</evidence>
<dbReference type="GO" id="GO:0003677">
    <property type="term" value="F:DNA binding"/>
    <property type="evidence" value="ECO:0007669"/>
    <property type="project" value="UniProtKB-KW"/>
</dbReference>
<dbReference type="InterPro" id="IPR036388">
    <property type="entry name" value="WH-like_DNA-bd_sf"/>
</dbReference>
<evidence type="ECO:0000256" key="1">
    <source>
        <dbReference type="ARBA" id="ARBA00009437"/>
    </source>
</evidence>
<dbReference type="InterPro" id="IPR000847">
    <property type="entry name" value="LysR_HTH_N"/>
</dbReference>
<comment type="similarity">
    <text evidence="1">Belongs to the LysR transcriptional regulatory family.</text>
</comment>
<evidence type="ECO:0000313" key="8">
    <source>
        <dbReference type="Proteomes" id="UP000533306"/>
    </source>
</evidence>
<evidence type="ECO:0000256" key="4">
    <source>
        <dbReference type="ARBA" id="ARBA00023125"/>
    </source>
</evidence>
<dbReference type="PROSITE" id="PS50931">
    <property type="entry name" value="HTH_LYSR"/>
    <property type="match status" value="1"/>
</dbReference>
<dbReference type="InterPro" id="IPR036390">
    <property type="entry name" value="WH_DNA-bd_sf"/>
</dbReference>
<dbReference type="Proteomes" id="UP000533306">
    <property type="component" value="Unassembled WGS sequence"/>
</dbReference>
<keyword evidence="2" id="KW-0536">Nodulation</keyword>
<dbReference type="InterPro" id="IPR050389">
    <property type="entry name" value="LysR-type_TF"/>
</dbReference>
<keyword evidence="8" id="KW-1185">Reference proteome</keyword>
<dbReference type="Gene3D" id="1.10.10.10">
    <property type="entry name" value="Winged helix-like DNA-binding domain superfamily/Winged helix DNA-binding domain"/>
    <property type="match status" value="1"/>
</dbReference>
<reference evidence="7 8" key="1">
    <citation type="submission" date="2020-08" db="EMBL/GenBank/DDBJ databases">
        <title>Genomic Encyclopedia of Type Strains, Phase IV (KMG-IV): sequencing the most valuable type-strain genomes for metagenomic binning, comparative biology and taxonomic classification.</title>
        <authorList>
            <person name="Goeker M."/>
        </authorList>
    </citation>
    <scope>NUCLEOTIDE SEQUENCE [LARGE SCALE GENOMIC DNA]</scope>
    <source>
        <strain evidence="7 8">DSM 11099</strain>
    </source>
</reference>
<evidence type="ECO:0000256" key="5">
    <source>
        <dbReference type="ARBA" id="ARBA00023163"/>
    </source>
</evidence>
<gene>
    <name evidence="7" type="ORF">HNR59_004047</name>
</gene>
<dbReference type="CDD" id="cd08417">
    <property type="entry name" value="PBP2_Nitroaromatics_like"/>
    <property type="match status" value="1"/>
</dbReference>
<accession>A0A7W9S5T9</accession>
<sequence length="304" mass="33762">MSRLDLNLFVILEAIYSEGSITRAAARLNLTQPAISHALRRLRLTFDDPLFIRQGNTMVPTALTQSVIAPIRQSVRTLSGSVQAARSFDPGATQRTFTIGCRDVLEAHLLQPLMRRIASEAPGVSISSVRVDRSDLETSLAKGELDLAVEMLARVSDRVHRTAIIHDSLVVVGRKDHPVLADEPDLPAYLGQEHILVSSRRRGMSLEDVELARIGHQRRIALRCQQYFAASMLVAETDLLLTMPERYARIVNRGLPTRIVPFPVAVPPVAVYLYWHENADPDPANRWLRNLISEIAAGPEAGFD</sequence>
<organism evidence="7 8">
    <name type="scientific">Aquamicrobium lusatiense</name>
    <dbReference type="NCBI Taxonomy" id="89772"/>
    <lineage>
        <taxon>Bacteria</taxon>
        <taxon>Pseudomonadati</taxon>
        <taxon>Pseudomonadota</taxon>
        <taxon>Alphaproteobacteria</taxon>
        <taxon>Hyphomicrobiales</taxon>
        <taxon>Phyllobacteriaceae</taxon>
        <taxon>Aquamicrobium</taxon>
    </lineage>
</organism>
<dbReference type="PANTHER" id="PTHR30118:SF15">
    <property type="entry name" value="TRANSCRIPTIONAL REGULATORY PROTEIN"/>
    <property type="match status" value="1"/>
</dbReference>
<comment type="caution">
    <text evidence="7">The sequence shown here is derived from an EMBL/GenBank/DDBJ whole genome shotgun (WGS) entry which is preliminary data.</text>
</comment>
<keyword evidence="3" id="KW-0805">Transcription regulation</keyword>
<dbReference type="InterPro" id="IPR037402">
    <property type="entry name" value="YidZ_PBP2"/>
</dbReference>
<dbReference type="PANTHER" id="PTHR30118">
    <property type="entry name" value="HTH-TYPE TRANSCRIPTIONAL REGULATOR LEUO-RELATED"/>
    <property type="match status" value="1"/>
</dbReference>
<keyword evidence="5" id="KW-0804">Transcription</keyword>
<dbReference type="SUPFAM" id="SSF53850">
    <property type="entry name" value="Periplasmic binding protein-like II"/>
    <property type="match status" value="1"/>
</dbReference>
<evidence type="ECO:0000313" key="7">
    <source>
        <dbReference type="EMBL" id="MBB6014651.1"/>
    </source>
</evidence>
<keyword evidence="4 7" id="KW-0238">DNA-binding</keyword>
<protein>
    <submittedName>
        <fullName evidence="7">DNA-binding transcriptional LysR family regulator</fullName>
    </submittedName>
</protein>
<dbReference type="EMBL" id="JACHEU010000008">
    <property type="protein sequence ID" value="MBB6014651.1"/>
    <property type="molecule type" value="Genomic_DNA"/>
</dbReference>
<proteinExistence type="inferred from homology"/>
<dbReference type="Gene3D" id="3.40.190.10">
    <property type="entry name" value="Periplasmic binding protein-like II"/>
    <property type="match status" value="2"/>
</dbReference>
<evidence type="ECO:0000256" key="2">
    <source>
        <dbReference type="ARBA" id="ARBA00022458"/>
    </source>
</evidence>
<dbReference type="Pfam" id="PF03466">
    <property type="entry name" value="LysR_substrate"/>
    <property type="match status" value="1"/>
</dbReference>
<dbReference type="InterPro" id="IPR005119">
    <property type="entry name" value="LysR_subst-bd"/>
</dbReference>
<name>A0A7W9S5T9_9HYPH</name>
<dbReference type="SUPFAM" id="SSF46785">
    <property type="entry name" value="Winged helix' DNA-binding domain"/>
    <property type="match status" value="1"/>
</dbReference>
<dbReference type="AlphaFoldDB" id="A0A7W9S5T9"/>
<feature type="domain" description="HTH lysR-type" evidence="6">
    <location>
        <begin position="4"/>
        <end position="61"/>
    </location>
</feature>
<dbReference type="RefSeq" id="WP_210307480.1">
    <property type="nucleotide sequence ID" value="NZ_JACHEU010000008.1"/>
</dbReference>
<evidence type="ECO:0000259" key="6">
    <source>
        <dbReference type="PROSITE" id="PS50931"/>
    </source>
</evidence>